<dbReference type="Gene3D" id="3.90.1200.10">
    <property type="match status" value="1"/>
</dbReference>
<accession>A0A0R2NE05</accession>
<dbReference type="InterPro" id="IPR029044">
    <property type="entry name" value="Nucleotide-diphossugar_trans"/>
</dbReference>
<dbReference type="SUPFAM" id="SSF56112">
    <property type="entry name" value="Protein kinase-like (PK-like)"/>
    <property type="match status" value="1"/>
</dbReference>
<keyword evidence="3" id="KW-1185">Reference proteome</keyword>
<evidence type="ECO:0000259" key="1">
    <source>
        <dbReference type="Pfam" id="PF12804"/>
    </source>
</evidence>
<dbReference type="Proteomes" id="UP000051249">
    <property type="component" value="Unassembled WGS sequence"/>
</dbReference>
<dbReference type="PANTHER" id="PTHR40086:SF1">
    <property type="entry name" value="CELL CYCLE REGULATOR CCRZ"/>
    <property type="match status" value="1"/>
</dbReference>
<dbReference type="PATRIC" id="fig|480391.4.peg.851"/>
<dbReference type="Gene3D" id="3.90.550.10">
    <property type="entry name" value="Spore Coat Polysaccharide Biosynthesis Protein SpsA, Chain A"/>
    <property type="match status" value="1"/>
</dbReference>
<dbReference type="EMBL" id="JQCQ01000026">
    <property type="protein sequence ID" value="KRO24068.1"/>
    <property type="molecule type" value="Genomic_DNA"/>
</dbReference>
<proteinExistence type="predicted"/>
<dbReference type="InterPro" id="IPR011009">
    <property type="entry name" value="Kinase-like_dom_sf"/>
</dbReference>
<evidence type="ECO:0000313" key="2">
    <source>
        <dbReference type="EMBL" id="KRO24068.1"/>
    </source>
</evidence>
<dbReference type="SUPFAM" id="SSF53448">
    <property type="entry name" value="Nucleotide-diphospho-sugar transferases"/>
    <property type="match status" value="1"/>
</dbReference>
<feature type="domain" description="MobA-like NTP transferase" evidence="1">
    <location>
        <begin position="77"/>
        <end position="186"/>
    </location>
</feature>
<dbReference type="AlphaFoldDB" id="A0A0R2NE05"/>
<comment type="caution">
    <text evidence="2">The sequence shown here is derived from an EMBL/GenBank/DDBJ whole genome shotgun (WGS) entry which is preliminary data.</text>
</comment>
<gene>
    <name evidence="2" type="ORF">IV88_GL000839</name>
</gene>
<evidence type="ECO:0000313" key="3">
    <source>
        <dbReference type="Proteomes" id="UP000051249"/>
    </source>
</evidence>
<dbReference type="Pfam" id="PF13412">
    <property type="entry name" value="HTH_24"/>
    <property type="match status" value="1"/>
</dbReference>
<dbReference type="CDD" id="cd05151">
    <property type="entry name" value="ChoK-like"/>
    <property type="match status" value="1"/>
</dbReference>
<dbReference type="Pfam" id="PF01633">
    <property type="entry name" value="Choline_kinase"/>
    <property type="match status" value="1"/>
</dbReference>
<dbReference type="SUPFAM" id="SSF46785">
    <property type="entry name" value="Winged helix' DNA-binding domain"/>
    <property type="match status" value="1"/>
</dbReference>
<dbReference type="InterPro" id="IPR036390">
    <property type="entry name" value="WH_DNA-bd_sf"/>
</dbReference>
<organism evidence="2 3">
    <name type="scientific">Pediococcus argentinicus</name>
    <dbReference type="NCBI Taxonomy" id="480391"/>
    <lineage>
        <taxon>Bacteria</taxon>
        <taxon>Bacillati</taxon>
        <taxon>Bacillota</taxon>
        <taxon>Bacilli</taxon>
        <taxon>Lactobacillales</taxon>
        <taxon>Lactobacillaceae</taxon>
        <taxon>Pediococcus</taxon>
    </lineage>
</organism>
<dbReference type="GO" id="GO:0016779">
    <property type="term" value="F:nucleotidyltransferase activity"/>
    <property type="evidence" value="ECO:0007669"/>
    <property type="project" value="UniProtKB-ARBA"/>
</dbReference>
<sequence length="604" mass="68525">MINNKSSFTQRDLANELHISLGTVNSQIREAIQKGLISTEGNHYELTEVGINEVASTLITEKETLLKPADNNKVTTAVILAAGKAQDFEMPACLLPINGETPIDRTISILNYVGISDIYVVLGYQANEVKAHLANQNIHFLENSQYEETGTMASLALIKNVVKQNTLVIDGDLVYERMIVEALMDSGFTDGIITTSIRGSGDEAFVDFDNQNNLIKISKDIRQMNRLSAEMIGISKISVSVLNRMFDIYEQNQNPWLNYEYLLQQVGTSFEVKCVLMSNAAWVDLDNQKELSKAKSYTLPLIKRNEMDNQIAYAKEQIVKALKIDSNSIKKVTFAGGMTNTNYEVEFDDKNYFIRIPGKWTEVMINRKNETKNAKTASDLGLNVKTIYINDQTGIKITESVHNGVTLSSRMVKISNNLADIAHTLNELHNADITFENSFIFLKEWKEYEDLVEEQNASFYPNYEQNKSNVLKLVDLLKNKYGLESQPCHNDLVAENFIRSSTGRLYLIDWEYSGMNDPFWDLAALCNESELNDTEEREFLVKYFGRNPKESEITKLQIFKVLQDILWSTWTVAKESAGEDFGDYGINRYKRGVSVMEGILENEK</sequence>
<dbReference type="InterPro" id="IPR052077">
    <property type="entry name" value="CcrZ_PhaseVar_Mediator"/>
</dbReference>
<dbReference type="PANTHER" id="PTHR40086">
    <property type="entry name" value="PHOSPHOTRANSFERASE YTMP-RELATED"/>
    <property type="match status" value="1"/>
</dbReference>
<dbReference type="InterPro" id="IPR025877">
    <property type="entry name" value="MobA-like_NTP_Trfase"/>
</dbReference>
<dbReference type="Pfam" id="PF12804">
    <property type="entry name" value="NTP_transf_3"/>
    <property type="match status" value="1"/>
</dbReference>
<dbReference type="Gene3D" id="3.30.200.20">
    <property type="entry name" value="Phosphorylase Kinase, domain 1"/>
    <property type="match status" value="1"/>
</dbReference>
<name>A0A0R2NE05_9LACO</name>
<reference evidence="2 3" key="1">
    <citation type="journal article" date="2015" name="Genome Announc.">
        <title>Expanding the biotechnology potential of lactobacilli through comparative genomics of 213 strains and associated genera.</title>
        <authorList>
            <person name="Sun Z."/>
            <person name="Harris H.M."/>
            <person name="McCann A."/>
            <person name="Guo C."/>
            <person name="Argimon S."/>
            <person name="Zhang W."/>
            <person name="Yang X."/>
            <person name="Jeffery I.B."/>
            <person name="Cooney J.C."/>
            <person name="Kagawa T.F."/>
            <person name="Liu W."/>
            <person name="Song Y."/>
            <person name="Salvetti E."/>
            <person name="Wrobel A."/>
            <person name="Rasinkangas P."/>
            <person name="Parkhill J."/>
            <person name="Rea M.C."/>
            <person name="O'Sullivan O."/>
            <person name="Ritari J."/>
            <person name="Douillard F.P."/>
            <person name="Paul Ross R."/>
            <person name="Yang R."/>
            <person name="Briner A.E."/>
            <person name="Felis G.E."/>
            <person name="de Vos W.M."/>
            <person name="Barrangou R."/>
            <person name="Klaenhammer T.R."/>
            <person name="Caufield P.W."/>
            <person name="Cui Y."/>
            <person name="Zhang H."/>
            <person name="O'Toole P.W."/>
        </authorList>
    </citation>
    <scope>NUCLEOTIDE SEQUENCE [LARGE SCALE GENOMIC DNA]</scope>
    <source>
        <strain evidence="2 3">DSM 23026</strain>
    </source>
</reference>
<protein>
    <recommendedName>
        <fullName evidence="1">MobA-like NTP transferase domain-containing protein</fullName>
    </recommendedName>
</protein>